<sequence>MSSTSDPAGTVKRTTAIPALKTNSARAILDAFGDSIIQLKASSSVVTTNETLVEELREYGVLRAQETKQTLDIDYTQLQDSDSSNPDNPWDEPAIETLYEHLDAILDAETQSVKPDLAVQSVTIRVTDEALQEVTPARTAEFDLHFEASKAEEALREQTRRANAGRGLYTELGFNVTNLNLHSVIETVTKYSETSDGEYLSWNGPEDDTRPKVNPQLAVRINDRILPDQYGVLKPYHVVDDEVIDVADEALEDDTGDSETDGEPADSEAEN</sequence>
<evidence type="ECO:0000256" key="1">
    <source>
        <dbReference type="SAM" id="MobiDB-lite"/>
    </source>
</evidence>
<evidence type="ECO:0000313" key="3">
    <source>
        <dbReference type="Proteomes" id="UP000276588"/>
    </source>
</evidence>
<organism evidence="2 3">
    <name type="scientific">Halonotius aquaticus</name>
    <dbReference type="NCBI Taxonomy" id="2216978"/>
    <lineage>
        <taxon>Archaea</taxon>
        <taxon>Methanobacteriati</taxon>
        <taxon>Methanobacteriota</taxon>
        <taxon>Stenosarchaea group</taxon>
        <taxon>Halobacteria</taxon>
        <taxon>Halobacteriales</taxon>
        <taxon>Haloferacaceae</taxon>
        <taxon>Halonotius</taxon>
    </lineage>
</organism>
<evidence type="ECO:0000313" key="2">
    <source>
        <dbReference type="EMBL" id="RJX42912.1"/>
    </source>
</evidence>
<dbReference type="RefSeq" id="WP_120102865.1">
    <property type="nucleotide sequence ID" value="NZ_QKNY01000012.1"/>
</dbReference>
<proteinExistence type="predicted"/>
<reference evidence="2 3" key="1">
    <citation type="submission" date="2018-06" db="EMBL/GenBank/DDBJ databases">
        <title>Halonotius sp. F13-13 a new haloarchaeeon isolated from a solar saltern from Isla Cristina, Huelva, Spain.</title>
        <authorList>
            <person name="Duran-Viseras A."/>
            <person name="Sanchez-Porro C."/>
            <person name="Ventosa A."/>
        </authorList>
    </citation>
    <scope>NUCLEOTIDE SEQUENCE [LARGE SCALE GENOMIC DNA]</scope>
    <source>
        <strain evidence="2 3">F13-13</strain>
    </source>
</reference>
<dbReference type="Proteomes" id="UP000276588">
    <property type="component" value="Unassembled WGS sequence"/>
</dbReference>
<comment type="caution">
    <text evidence="2">The sequence shown here is derived from an EMBL/GenBank/DDBJ whole genome shotgun (WGS) entry which is preliminary data.</text>
</comment>
<name>A0A3A6PMZ9_9EURY</name>
<gene>
    <name evidence="2" type="ORF">DM826_07890</name>
</gene>
<feature type="region of interest" description="Disordered" evidence="1">
    <location>
        <begin position="247"/>
        <end position="271"/>
    </location>
</feature>
<accession>A0A3A6PMZ9</accession>
<dbReference type="EMBL" id="QKNY01000012">
    <property type="protein sequence ID" value="RJX42912.1"/>
    <property type="molecule type" value="Genomic_DNA"/>
</dbReference>
<dbReference type="AlphaFoldDB" id="A0A3A6PMZ9"/>
<keyword evidence="3" id="KW-1185">Reference proteome</keyword>
<protein>
    <submittedName>
        <fullName evidence="2">Uncharacterized protein</fullName>
    </submittedName>
</protein>